<gene>
    <name evidence="2" type="ORF">DENIS_3505</name>
</gene>
<organism evidence="2 3">
    <name type="scientific">Desulfonema ishimotonii</name>
    <dbReference type="NCBI Taxonomy" id="45657"/>
    <lineage>
        <taxon>Bacteria</taxon>
        <taxon>Pseudomonadati</taxon>
        <taxon>Thermodesulfobacteriota</taxon>
        <taxon>Desulfobacteria</taxon>
        <taxon>Desulfobacterales</taxon>
        <taxon>Desulfococcaceae</taxon>
        <taxon>Desulfonema</taxon>
    </lineage>
</organism>
<dbReference type="RefSeq" id="WP_124329699.1">
    <property type="nucleotide sequence ID" value="NZ_BEXT01000001.1"/>
</dbReference>
<dbReference type="InterPro" id="IPR000595">
    <property type="entry name" value="cNMP-bd_dom"/>
</dbReference>
<protein>
    <submittedName>
        <fullName evidence="2">Crp/Fnr family transcriptional regulator</fullName>
    </submittedName>
</protein>
<comment type="caution">
    <text evidence="2">The sequence shown here is derived from an EMBL/GenBank/DDBJ whole genome shotgun (WGS) entry which is preliminary data.</text>
</comment>
<dbReference type="Proteomes" id="UP000288096">
    <property type="component" value="Unassembled WGS sequence"/>
</dbReference>
<proteinExistence type="predicted"/>
<dbReference type="PROSITE" id="PS50042">
    <property type="entry name" value="CNMP_BINDING_3"/>
    <property type="match status" value="1"/>
</dbReference>
<keyword evidence="3" id="KW-1185">Reference proteome</keyword>
<dbReference type="OrthoDB" id="5505487at2"/>
<reference evidence="3" key="1">
    <citation type="submission" date="2017-11" db="EMBL/GenBank/DDBJ databases">
        <authorList>
            <person name="Watanabe M."/>
            <person name="Kojima H."/>
        </authorList>
    </citation>
    <scope>NUCLEOTIDE SEQUENCE [LARGE SCALE GENOMIC DNA]</scope>
    <source>
        <strain evidence="3">Tokyo 01</strain>
    </source>
</reference>
<dbReference type="PANTHER" id="PTHR24567">
    <property type="entry name" value="CRP FAMILY TRANSCRIPTIONAL REGULATORY PROTEIN"/>
    <property type="match status" value="1"/>
</dbReference>
<dbReference type="SMART" id="SM00100">
    <property type="entry name" value="cNMP"/>
    <property type="match status" value="1"/>
</dbReference>
<dbReference type="Gene3D" id="2.60.120.10">
    <property type="entry name" value="Jelly Rolls"/>
    <property type="match status" value="1"/>
</dbReference>
<dbReference type="Pfam" id="PF00027">
    <property type="entry name" value="cNMP_binding"/>
    <property type="match status" value="1"/>
</dbReference>
<reference evidence="3" key="2">
    <citation type="submission" date="2019-01" db="EMBL/GenBank/DDBJ databases">
        <title>Genome sequence of Desulfonema ishimotonii strain Tokyo 01.</title>
        <authorList>
            <person name="Fukui M."/>
        </authorList>
    </citation>
    <scope>NUCLEOTIDE SEQUENCE [LARGE SCALE GENOMIC DNA]</scope>
    <source>
        <strain evidence="3">Tokyo 01</strain>
    </source>
</reference>
<feature type="domain" description="Cyclic nucleotide-binding" evidence="1">
    <location>
        <begin position="13"/>
        <end position="129"/>
    </location>
</feature>
<dbReference type="EMBL" id="BEXT01000001">
    <property type="protein sequence ID" value="GBC62533.1"/>
    <property type="molecule type" value="Genomic_DNA"/>
</dbReference>
<dbReference type="AlphaFoldDB" id="A0A401G022"/>
<dbReference type="InterPro" id="IPR014710">
    <property type="entry name" value="RmlC-like_jellyroll"/>
</dbReference>
<dbReference type="InterPro" id="IPR018490">
    <property type="entry name" value="cNMP-bd_dom_sf"/>
</dbReference>
<evidence type="ECO:0000259" key="1">
    <source>
        <dbReference type="PROSITE" id="PS50042"/>
    </source>
</evidence>
<evidence type="ECO:0000313" key="2">
    <source>
        <dbReference type="EMBL" id="GBC62533.1"/>
    </source>
</evidence>
<dbReference type="PANTHER" id="PTHR24567:SF26">
    <property type="entry name" value="REGULATORY PROTEIN YEIL"/>
    <property type="match status" value="1"/>
</dbReference>
<dbReference type="InterPro" id="IPR050397">
    <property type="entry name" value="Env_Response_Regulators"/>
</dbReference>
<evidence type="ECO:0000313" key="3">
    <source>
        <dbReference type="Proteomes" id="UP000288096"/>
    </source>
</evidence>
<sequence length="149" mass="16807">MPADIQTIKTFELFKDLKPEELEQLAALMHPIRITEGEVLTRRTDPAHSFYVVLSGNYMIYFKEGRAFTLHNRGDIIGMATVITPFRYRGTTVALTDGEVLEIAGDKFLDLIQSDAALGDRLMHRLNDILAERTVFPEGKKPPETVEAD</sequence>
<dbReference type="CDD" id="cd00038">
    <property type="entry name" value="CAP_ED"/>
    <property type="match status" value="1"/>
</dbReference>
<name>A0A401G022_9BACT</name>
<accession>A0A401G022</accession>
<dbReference type="SUPFAM" id="SSF51206">
    <property type="entry name" value="cAMP-binding domain-like"/>
    <property type="match status" value="1"/>
</dbReference>
<dbReference type="GO" id="GO:0005829">
    <property type="term" value="C:cytosol"/>
    <property type="evidence" value="ECO:0007669"/>
    <property type="project" value="TreeGrafter"/>
</dbReference>
<dbReference type="GO" id="GO:0003700">
    <property type="term" value="F:DNA-binding transcription factor activity"/>
    <property type="evidence" value="ECO:0007669"/>
    <property type="project" value="TreeGrafter"/>
</dbReference>